<dbReference type="PANTHER" id="PTHR35394">
    <property type="entry name" value="DUF3176 DOMAIN-CONTAINING PROTEIN"/>
    <property type="match status" value="1"/>
</dbReference>
<name>A0A9P4RD71_9PLEO</name>
<organism evidence="2 3">
    <name type="scientific">Polyplosphaeria fusca</name>
    <dbReference type="NCBI Taxonomy" id="682080"/>
    <lineage>
        <taxon>Eukaryota</taxon>
        <taxon>Fungi</taxon>
        <taxon>Dikarya</taxon>
        <taxon>Ascomycota</taxon>
        <taxon>Pezizomycotina</taxon>
        <taxon>Dothideomycetes</taxon>
        <taxon>Pleosporomycetidae</taxon>
        <taxon>Pleosporales</taxon>
        <taxon>Tetraplosphaeriaceae</taxon>
        <taxon>Polyplosphaeria</taxon>
    </lineage>
</organism>
<keyword evidence="3" id="KW-1185">Reference proteome</keyword>
<evidence type="ECO:0000313" key="3">
    <source>
        <dbReference type="Proteomes" id="UP000799444"/>
    </source>
</evidence>
<reference evidence="2" key="1">
    <citation type="journal article" date="2020" name="Stud. Mycol.">
        <title>101 Dothideomycetes genomes: a test case for predicting lifestyles and emergence of pathogens.</title>
        <authorList>
            <person name="Haridas S."/>
            <person name="Albert R."/>
            <person name="Binder M."/>
            <person name="Bloem J."/>
            <person name="Labutti K."/>
            <person name="Salamov A."/>
            <person name="Andreopoulos B."/>
            <person name="Baker S."/>
            <person name="Barry K."/>
            <person name="Bills G."/>
            <person name="Bluhm B."/>
            <person name="Cannon C."/>
            <person name="Castanera R."/>
            <person name="Culley D."/>
            <person name="Daum C."/>
            <person name="Ezra D."/>
            <person name="Gonzalez J."/>
            <person name="Henrissat B."/>
            <person name="Kuo A."/>
            <person name="Liang C."/>
            <person name="Lipzen A."/>
            <person name="Lutzoni F."/>
            <person name="Magnuson J."/>
            <person name="Mondo S."/>
            <person name="Nolan M."/>
            <person name="Ohm R."/>
            <person name="Pangilinan J."/>
            <person name="Park H.-J."/>
            <person name="Ramirez L."/>
            <person name="Alfaro M."/>
            <person name="Sun H."/>
            <person name="Tritt A."/>
            <person name="Yoshinaga Y."/>
            <person name="Zwiers L.-H."/>
            <person name="Turgeon B."/>
            <person name="Goodwin S."/>
            <person name="Spatafora J."/>
            <person name="Crous P."/>
            <person name="Grigoriev I."/>
        </authorList>
    </citation>
    <scope>NUCLEOTIDE SEQUENCE</scope>
    <source>
        <strain evidence="2">CBS 125425</strain>
    </source>
</reference>
<evidence type="ECO:0000256" key="1">
    <source>
        <dbReference type="SAM" id="Phobius"/>
    </source>
</evidence>
<gene>
    <name evidence="2" type="ORF">EJ04DRAFT_480683</name>
</gene>
<protein>
    <submittedName>
        <fullName evidence="2">Uncharacterized protein</fullName>
    </submittedName>
</protein>
<keyword evidence="1" id="KW-0472">Membrane</keyword>
<dbReference type="PANTHER" id="PTHR35394:SF5">
    <property type="entry name" value="DUF3176 DOMAIN-CONTAINING PROTEIN"/>
    <property type="match status" value="1"/>
</dbReference>
<dbReference type="Proteomes" id="UP000799444">
    <property type="component" value="Unassembled WGS sequence"/>
</dbReference>
<sequence length="417" mass="46889">MARTYERPKSGSPFFPEDGPAGGGVDLYMTRAMTSGFLDDYRHPSNVTGACDSEHCSWRPFSTLAICASIEDVSSSVINATNGTGFNETQFALRGVPIDPPAAKFQKTFWMDSLNLANRGEINPPTDSPAKMPALTEVYTVFFPPCNDEGNDREDSSKREQFYETQNWRAYKASFNLCIQTLQADFNITMNTTVINQEDKDIEWQKGESESDVGGEWCTERDDENLCIGNQTMQGMARELAALFVGSASLIPAGDNYFDGQWSPTLVTDVLGSDPTACDPDYLPLHGIRGFTKRMHNIAVSMSNAMRTANTSTTFTGIAWDRQPFISVQFAWFSFPALLYLATTLFFFAMLVETRRVDAPIWKSSPLALLQTMHPDNKMETLKEIEQDAQRTSVRLRYNGEMWQLRETTRRNQDQIL</sequence>
<keyword evidence="1" id="KW-0812">Transmembrane</keyword>
<dbReference type="OrthoDB" id="5242705at2759"/>
<dbReference type="AlphaFoldDB" id="A0A9P4RD71"/>
<feature type="transmembrane region" description="Helical" evidence="1">
    <location>
        <begin position="330"/>
        <end position="352"/>
    </location>
</feature>
<proteinExistence type="predicted"/>
<dbReference type="EMBL" id="ML996097">
    <property type="protein sequence ID" value="KAF2741367.1"/>
    <property type="molecule type" value="Genomic_DNA"/>
</dbReference>
<evidence type="ECO:0000313" key="2">
    <source>
        <dbReference type="EMBL" id="KAF2741367.1"/>
    </source>
</evidence>
<comment type="caution">
    <text evidence="2">The sequence shown here is derived from an EMBL/GenBank/DDBJ whole genome shotgun (WGS) entry which is preliminary data.</text>
</comment>
<keyword evidence="1" id="KW-1133">Transmembrane helix</keyword>
<accession>A0A9P4RD71</accession>